<evidence type="ECO:0000256" key="4">
    <source>
        <dbReference type="ARBA" id="ARBA00022679"/>
    </source>
</evidence>
<dbReference type="CDD" id="cd16917">
    <property type="entry name" value="HATPase_UhpB-NarQ-NarX-like"/>
    <property type="match status" value="1"/>
</dbReference>
<name>A0A1H1MPS1_9MICO</name>
<gene>
    <name evidence="12" type="ORF">SAMN04489719_1026</name>
</gene>
<accession>A0A1H1MPS1</accession>
<dbReference type="GO" id="GO:0046983">
    <property type="term" value="F:protein dimerization activity"/>
    <property type="evidence" value="ECO:0007669"/>
    <property type="project" value="InterPro"/>
</dbReference>
<evidence type="ECO:0000259" key="11">
    <source>
        <dbReference type="SMART" id="SM00387"/>
    </source>
</evidence>
<proteinExistence type="predicted"/>
<keyword evidence="10" id="KW-0472">Membrane</keyword>
<evidence type="ECO:0000256" key="10">
    <source>
        <dbReference type="SAM" id="Phobius"/>
    </source>
</evidence>
<dbReference type="InterPro" id="IPR003594">
    <property type="entry name" value="HATPase_dom"/>
</dbReference>
<dbReference type="AlphaFoldDB" id="A0A1H1MPS1"/>
<protein>
    <recommendedName>
        <fullName evidence="2">histidine kinase</fullName>
        <ecNumber evidence="2">2.7.13.3</ecNumber>
    </recommendedName>
</protein>
<keyword evidence="8" id="KW-0902">Two-component regulatory system</keyword>
<keyword evidence="13" id="KW-1185">Reference proteome</keyword>
<dbReference type="SMART" id="SM00387">
    <property type="entry name" value="HATPase_c"/>
    <property type="match status" value="1"/>
</dbReference>
<evidence type="ECO:0000256" key="7">
    <source>
        <dbReference type="ARBA" id="ARBA00022840"/>
    </source>
</evidence>
<keyword evidence="6 12" id="KW-0418">Kinase</keyword>
<dbReference type="GO" id="GO:0016020">
    <property type="term" value="C:membrane"/>
    <property type="evidence" value="ECO:0007669"/>
    <property type="project" value="InterPro"/>
</dbReference>
<dbReference type="OrthoDB" id="144293at2"/>
<dbReference type="EC" id="2.7.13.3" evidence="2"/>
<feature type="transmembrane region" description="Helical" evidence="10">
    <location>
        <begin position="21"/>
        <end position="39"/>
    </location>
</feature>
<keyword evidence="10" id="KW-1133">Transmembrane helix</keyword>
<reference evidence="13" key="1">
    <citation type="submission" date="2016-10" db="EMBL/GenBank/DDBJ databases">
        <authorList>
            <person name="Varghese N."/>
            <person name="Submissions S."/>
        </authorList>
    </citation>
    <scope>NUCLEOTIDE SEQUENCE [LARGE SCALE GENOMIC DNA]</scope>
    <source>
        <strain evidence="13">DSM 22965</strain>
    </source>
</reference>
<feature type="coiled-coil region" evidence="9">
    <location>
        <begin position="162"/>
        <end position="196"/>
    </location>
</feature>
<dbReference type="InterPro" id="IPR050482">
    <property type="entry name" value="Sensor_HK_TwoCompSys"/>
</dbReference>
<dbReference type="PANTHER" id="PTHR24421">
    <property type="entry name" value="NITRATE/NITRITE SENSOR PROTEIN NARX-RELATED"/>
    <property type="match status" value="1"/>
</dbReference>
<comment type="catalytic activity">
    <reaction evidence="1">
        <text>ATP + protein L-histidine = ADP + protein N-phospho-L-histidine.</text>
        <dbReference type="EC" id="2.7.13.3"/>
    </reaction>
</comment>
<dbReference type="InterPro" id="IPR011712">
    <property type="entry name" value="Sig_transdc_His_kin_sub3_dim/P"/>
</dbReference>
<dbReference type="Proteomes" id="UP000199649">
    <property type="component" value="Chromosome I"/>
</dbReference>
<evidence type="ECO:0000313" key="12">
    <source>
        <dbReference type="EMBL" id="SDR87909.1"/>
    </source>
</evidence>
<sequence>MTEAPRAIAGVRRPPTEDPRMWDAFVGAGVVVLLVVACFAGTPAAIAQAAAGVLAVGAGYLLRRRAMLADIATPGFQLAAIAGAAVAAHAYGPMGAVQALAAPLLWVSSGASTRRAVVANAGLFGGVLVAFWLRGDAVLLLATTQALSFAFSMVIGLWISGLARANEERERLIGELEQAQASIARLSGERATAAERARIARDLHDTIAQDLTGIAMLAQRSDPDAETVRSIEALAQDALAEVRGIVAAHGGVGLDDGLPVALERLGARFQAETGIAVTVAAPPVDLPVDAQVALLRTAQESLANVRKHAQATSAAIELRADASGAVLRIADDGRGFDRATITRGLGLHGLDERMALAGGSLEVDSSPAGTTVTARLARGGGS</sequence>
<dbReference type="PANTHER" id="PTHR24421:SF10">
    <property type="entry name" value="NITRATE_NITRITE SENSOR PROTEIN NARQ"/>
    <property type="match status" value="1"/>
</dbReference>
<dbReference type="Pfam" id="PF07730">
    <property type="entry name" value="HisKA_3"/>
    <property type="match status" value="1"/>
</dbReference>
<dbReference type="Pfam" id="PF02518">
    <property type="entry name" value="HATPase_c"/>
    <property type="match status" value="1"/>
</dbReference>
<keyword evidence="4" id="KW-0808">Transferase</keyword>
<evidence type="ECO:0000256" key="9">
    <source>
        <dbReference type="SAM" id="Coils"/>
    </source>
</evidence>
<evidence type="ECO:0000256" key="8">
    <source>
        <dbReference type="ARBA" id="ARBA00023012"/>
    </source>
</evidence>
<dbReference type="RefSeq" id="WP_092666014.1">
    <property type="nucleotide sequence ID" value="NZ_LT629734.1"/>
</dbReference>
<keyword evidence="9" id="KW-0175">Coiled coil</keyword>
<dbReference type="InterPro" id="IPR036890">
    <property type="entry name" value="HATPase_C_sf"/>
</dbReference>
<dbReference type="GO" id="GO:0005524">
    <property type="term" value="F:ATP binding"/>
    <property type="evidence" value="ECO:0007669"/>
    <property type="project" value="UniProtKB-KW"/>
</dbReference>
<keyword evidence="7" id="KW-0067">ATP-binding</keyword>
<dbReference type="GO" id="GO:0000155">
    <property type="term" value="F:phosphorelay sensor kinase activity"/>
    <property type="evidence" value="ECO:0007669"/>
    <property type="project" value="InterPro"/>
</dbReference>
<keyword evidence="5" id="KW-0547">Nucleotide-binding</keyword>
<dbReference type="Gene3D" id="3.30.565.10">
    <property type="entry name" value="Histidine kinase-like ATPase, C-terminal domain"/>
    <property type="match status" value="1"/>
</dbReference>
<dbReference type="STRING" id="684552.SAMN04489719_1026"/>
<evidence type="ECO:0000256" key="1">
    <source>
        <dbReference type="ARBA" id="ARBA00000085"/>
    </source>
</evidence>
<feature type="domain" description="Histidine kinase/HSP90-like ATPase" evidence="11">
    <location>
        <begin position="289"/>
        <end position="380"/>
    </location>
</feature>
<dbReference type="Gene3D" id="1.20.5.1930">
    <property type="match status" value="1"/>
</dbReference>
<evidence type="ECO:0000256" key="6">
    <source>
        <dbReference type="ARBA" id="ARBA00022777"/>
    </source>
</evidence>
<keyword evidence="10" id="KW-0812">Transmembrane</keyword>
<evidence type="ECO:0000313" key="13">
    <source>
        <dbReference type="Proteomes" id="UP000199649"/>
    </source>
</evidence>
<dbReference type="EMBL" id="LT629734">
    <property type="protein sequence ID" value="SDR87909.1"/>
    <property type="molecule type" value="Genomic_DNA"/>
</dbReference>
<dbReference type="SUPFAM" id="SSF55874">
    <property type="entry name" value="ATPase domain of HSP90 chaperone/DNA topoisomerase II/histidine kinase"/>
    <property type="match status" value="1"/>
</dbReference>
<feature type="transmembrane region" description="Helical" evidence="10">
    <location>
        <begin position="116"/>
        <end position="133"/>
    </location>
</feature>
<feature type="transmembrane region" description="Helical" evidence="10">
    <location>
        <begin position="45"/>
        <end position="62"/>
    </location>
</feature>
<evidence type="ECO:0000256" key="2">
    <source>
        <dbReference type="ARBA" id="ARBA00012438"/>
    </source>
</evidence>
<evidence type="ECO:0000256" key="3">
    <source>
        <dbReference type="ARBA" id="ARBA00022553"/>
    </source>
</evidence>
<organism evidence="12 13">
    <name type="scientific">Agrococcus carbonis</name>
    <dbReference type="NCBI Taxonomy" id="684552"/>
    <lineage>
        <taxon>Bacteria</taxon>
        <taxon>Bacillati</taxon>
        <taxon>Actinomycetota</taxon>
        <taxon>Actinomycetes</taxon>
        <taxon>Micrococcales</taxon>
        <taxon>Microbacteriaceae</taxon>
        <taxon>Agrococcus</taxon>
    </lineage>
</organism>
<feature type="transmembrane region" description="Helical" evidence="10">
    <location>
        <begin position="139"/>
        <end position="163"/>
    </location>
</feature>
<evidence type="ECO:0000256" key="5">
    <source>
        <dbReference type="ARBA" id="ARBA00022741"/>
    </source>
</evidence>
<keyword evidence="3" id="KW-0597">Phosphoprotein</keyword>